<proteinExistence type="predicted"/>
<organism evidence="1 2">
    <name type="scientific">Alternaria dauci</name>
    <dbReference type="NCBI Taxonomy" id="48095"/>
    <lineage>
        <taxon>Eukaryota</taxon>
        <taxon>Fungi</taxon>
        <taxon>Dikarya</taxon>
        <taxon>Ascomycota</taxon>
        <taxon>Pezizomycotina</taxon>
        <taxon>Dothideomycetes</taxon>
        <taxon>Pleosporomycetidae</taxon>
        <taxon>Pleosporales</taxon>
        <taxon>Pleosporineae</taxon>
        <taxon>Pleosporaceae</taxon>
        <taxon>Alternaria</taxon>
        <taxon>Alternaria sect. Porri</taxon>
    </lineage>
</organism>
<gene>
    <name evidence="1" type="ORF">ACET3X_008059</name>
</gene>
<reference evidence="1 2" key="1">
    <citation type="submission" date="2024-09" db="EMBL/GenBank/DDBJ databases">
        <title>T2T genomes of carrot and Alternaria dauci and their utility for understanding host-pathogen interaction during carrot leaf blight disease.</title>
        <authorList>
            <person name="Liu W."/>
            <person name="Xu S."/>
            <person name="Ou C."/>
            <person name="Liu X."/>
            <person name="Zhuang F."/>
            <person name="Deng X.W."/>
        </authorList>
    </citation>
    <scope>NUCLEOTIDE SEQUENCE [LARGE SCALE GENOMIC DNA]</scope>
    <source>
        <strain evidence="1 2">A2016</strain>
    </source>
</reference>
<keyword evidence="2" id="KW-1185">Reference proteome</keyword>
<protein>
    <submittedName>
        <fullName evidence="1">Uncharacterized protein</fullName>
    </submittedName>
</protein>
<name>A0ABR3UA71_9PLEO</name>
<dbReference type="Proteomes" id="UP001578633">
    <property type="component" value="Chromosome 8"/>
</dbReference>
<dbReference type="GeneID" id="96088381"/>
<sequence length="102" mass="11561">MPDHLAGHPSLQNTRDNLARWGNYCLTQFIDWTAEDCFNPLPLCLVTCFCPCVTCGKTWHRLHYDGDMSGYEIINVPCLAYGYTIFCCTPLAHQFLVCIPNA</sequence>
<dbReference type="RefSeq" id="XP_069303661.1">
    <property type="nucleotide sequence ID" value="XM_069454998.1"/>
</dbReference>
<evidence type="ECO:0000313" key="2">
    <source>
        <dbReference type="Proteomes" id="UP001578633"/>
    </source>
</evidence>
<dbReference type="EMBL" id="JBHGVX010000008">
    <property type="protein sequence ID" value="KAL1793077.1"/>
    <property type="molecule type" value="Genomic_DNA"/>
</dbReference>
<accession>A0ABR3UA71</accession>
<comment type="caution">
    <text evidence="1">The sequence shown here is derived from an EMBL/GenBank/DDBJ whole genome shotgun (WGS) entry which is preliminary data.</text>
</comment>
<evidence type="ECO:0000313" key="1">
    <source>
        <dbReference type="EMBL" id="KAL1793077.1"/>
    </source>
</evidence>